<evidence type="ECO:0000259" key="2">
    <source>
        <dbReference type="Pfam" id="PF03703"/>
    </source>
</evidence>
<feature type="transmembrane region" description="Helical" evidence="1">
    <location>
        <begin position="57"/>
        <end position="76"/>
    </location>
</feature>
<keyword evidence="1" id="KW-1133">Transmembrane helix</keyword>
<dbReference type="AlphaFoldDB" id="A0A0S4QGV8"/>
<organism evidence="3 4">
    <name type="scientific">Parafrankia irregularis</name>
    <dbReference type="NCBI Taxonomy" id="795642"/>
    <lineage>
        <taxon>Bacteria</taxon>
        <taxon>Bacillati</taxon>
        <taxon>Actinomycetota</taxon>
        <taxon>Actinomycetes</taxon>
        <taxon>Frankiales</taxon>
        <taxon>Frankiaceae</taxon>
        <taxon>Parafrankia</taxon>
    </lineage>
</organism>
<reference evidence="4" key="1">
    <citation type="submission" date="2015-11" db="EMBL/GenBank/DDBJ databases">
        <authorList>
            <person name="Varghese N."/>
        </authorList>
    </citation>
    <scope>NUCLEOTIDE SEQUENCE [LARGE SCALE GENOMIC DNA]</scope>
    <source>
        <strain evidence="4">DSM 45899</strain>
    </source>
</reference>
<dbReference type="Pfam" id="PF03703">
    <property type="entry name" value="bPH_2"/>
    <property type="match status" value="1"/>
</dbReference>
<proteinExistence type="predicted"/>
<dbReference type="Proteomes" id="UP000198802">
    <property type="component" value="Unassembled WGS sequence"/>
</dbReference>
<feature type="transmembrane region" description="Helical" evidence="1">
    <location>
        <begin position="25"/>
        <end position="45"/>
    </location>
</feature>
<dbReference type="RefSeq" id="WP_091271891.1">
    <property type="nucleotide sequence ID" value="NZ_FAOZ01000002.1"/>
</dbReference>
<feature type="domain" description="YdbS-like PH" evidence="2">
    <location>
        <begin position="78"/>
        <end position="154"/>
    </location>
</feature>
<dbReference type="PANTHER" id="PTHR37938:SF1">
    <property type="entry name" value="BLL0215 PROTEIN"/>
    <property type="match status" value="1"/>
</dbReference>
<dbReference type="PANTHER" id="PTHR37938">
    <property type="entry name" value="BLL0215 PROTEIN"/>
    <property type="match status" value="1"/>
</dbReference>
<gene>
    <name evidence="3" type="ORF">Ga0074812_102472</name>
</gene>
<keyword evidence="1" id="KW-0812">Transmembrane</keyword>
<protein>
    <submittedName>
        <fullName evidence="3">PH domain-containing protein</fullName>
    </submittedName>
</protein>
<evidence type="ECO:0000256" key="1">
    <source>
        <dbReference type="SAM" id="Phobius"/>
    </source>
</evidence>
<dbReference type="EMBL" id="FAOZ01000002">
    <property type="protein sequence ID" value="CUU54462.1"/>
    <property type="molecule type" value="Genomic_DNA"/>
</dbReference>
<evidence type="ECO:0000313" key="4">
    <source>
        <dbReference type="Proteomes" id="UP000198802"/>
    </source>
</evidence>
<accession>A0A0S4QGV8</accession>
<dbReference type="InterPro" id="IPR005182">
    <property type="entry name" value="YdbS-like_PH"/>
</dbReference>
<keyword evidence="4" id="KW-1185">Reference proteome</keyword>
<keyword evidence="1" id="KW-0472">Membrane</keyword>
<evidence type="ECO:0000313" key="3">
    <source>
        <dbReference type="EMBL" id="CUU54462.1"/>
    </source>
</evidence>
<sequence length="169" mass="18662">MAFPDDVLTDDEEVVLHLHPHWGSLVVPVLSVVTALALMTLGVFFVPDNFAREALQYLVLALGLAAIGYFGVAPWLRWITTHFVFTTERLIIREGVVNHTGRDIPLVWLSNVSWDQSLPDRLVGAGTLSIESAGQRGPIILTHVPRVEEVYATLRELADAADLRRRSGG</sequence>
<name>A0A0S4QGV8_9ACTN</name>